<dbReference type="InterPro" id="IPR000089">
    <property type="entry name" value="Biotin_lipoyl"/>
</dbReference>
<dbReference type="AlphaFoldDB" id="A0A2T1LWS1"/>
<dbReference type="Proteomes" id="UP000239001">
    <property type="component" value="Unassembled WGS sequence"/>
</dbReference>
<feature type="domain" description="Lipoyl-binding" evidence="9">
    <location>
        <begin position="81"/>
        <end position="159"/>
    </location>
</feature>
<comment type="function">
    <text evidence="7">This protein is a component of the acetyl coenzyme A carboxylase complex; first, biotin carboxylase catalyzes the carboxylation of the carrier protein and then the transcarboxylase transfers the carboxyl group to form malonyl-CoA.</text>
</comment>
<gene>
    <name evidence="10" type="ORF">C7H19_13070</name>
</gene>
<keyword evidence="4 7" id="KW-0443">Lipid metabolism</keyword>
<dbReference type="OrthoDB" id="9811735at2"/>
<evidence type="ECO:0000313" key="10">
    <source>
        <dbReference type="EMBL" id="PSF36606.1"/>
    </source>
</evidence>
<keyword evidence="5 7" id="KW-0275">Fatty acid biosynthesis</keyword>
<dbReference type="InterPro" id="IPR053217">
    <property type="entry name" value="ACC_Biotin_Carrier"/>
</dbReference>
<dbReference type="GO" id="GO:0003989">
    <property type="term" value="F:acetyl-CoA carboxylase activity"/>
    <property type="evidence" value="ECO:0007669"/>
    <property type="project" value="InterPro"/>
</dbReference>
<keyword evidence="2 7" id="KW-0444">Lipid biosynthesis</keyword>
<proteinExistence type="predicted"/>
<evidence type="ECO:0000256" key="2">
    <source>
        <dbReference type="ARBA" id="ARBA00022516"/>
    </source>
</evidence>
<dbReference type="EMBL" id="PXOH01000013">
    <property type="protein sequence ID" value="PSF36606.1"/>
    <property type="molecule type" value="Genomic_DNA"/>
</dbReference>
<sequence>MSINYNELRELLTAIARTDITELILKSDDFELTVRKGTTVLSPSVDLPIPVVPIQTTPVAPPPPPKIEPTPTEPTASQVDKKWVAITSPMVGTFYRASAPDEAPFVDTSDRIRNGQTVCIIEAMKLMNEIEAEVAGQIMEIVVDNGEPVEYGQTLMWVNPE</sequence>
<evidence type="ECO:0000256" key="5">
    <source>
        <dbReference type="ARBA" id="ARBA00023160"/>
    </source>
</evidence>
<feature type="region of interest" description="Disordered" evidence="8">
    <location>
        <begin position="56"/>
        <end position="78"/>
    </location>
</feature>
<dbReference type="PROSITE" id="PS50968">
    <property type="entry name" value="BIOTINYL_LIPOYL"/>
    <property type="match status" value="1"/>
</dbReference>
<dbReference type="GO" id="GO:0006633">
    <property type="term" value="P:fatty acid biosynthetic process"/>
    <property type="evidence" value="ECO:0007669"/>
    <property type="project" value="UniProtKB-UniPathway"/>
</dbReference>
<keyword evidence="6 7" id="KW-0092">Biotin</keyword>
<dbReference type="PANTHER" id="PTHR47597">
    <property type="entry name" value="IS A MEMBER OF THE PF|00364 BIOTIN-REQUIRING ENZYMES FAMILY-RELATED"/>
    <property type="match status" value="1"/>
</dbReference>
<reference evidence="10 11" key="1">
    <citation type="submission" date="2018-03" db="EMBL/GenBank/DDBJ databases">
        <title>The ancient ancestry and fast evolution of plastids.</title>
        <authorList>
            <person name="Moore K.R."/>
            <person name="Magnabosco C."/>
            <person name="Momper L."/>
            <person name="Gold D.A."/>
            <person name="Bosak T."/>
            <person name="Fournier G.P."/>
        </authorList>
    </citation>
    <scope>NUCLEOTIDE SEQUENCE [LARGE SCALE GENOMIC DNA]</scope>
    <source>
        <strain evidence="10 11">CCALA 016</strain>
    </source>
</reference>
<dbReference type="CDD" id="cd06850">
    <property type="entry name" value="biotinyl_domain"/>
    <property type="match status" value="1"/>
</dbReference>
<reference evidence="10 11" key="2">
    <citation type="submission" date="2018-03" db="EMBL/GenBank/DDBJ databases">
        <authorList>
            <person name="Keele B.F."/>
        </authorList>
    </citation>
    <scope>NUCLEOTIDE SEQUENCE [LARGE SCALE GENOMIC DNA]</scope>
    <source>
        <strain evidence="10 11">CCALA 016</strain>
    </source>
</reference>
<dbReference type="PROSITE" id="PS00188">
    <property type="entry name" value="BIOTIN"/>
    <property type="match status" value="1"/>
</dbReference>
<evidence type="ECO:0000313" key="11">
    <source>
        <dbReference type="Proteomes" id="UP000239001"/>
    </source>
</evidence>
<evidence type="ECO:0000256" key="8">
    <source>
        <dbReference type="SAM" id="MobiDB-lite"/>
    </source>
</evidence>
<dbReference type="NCBIfam" id="TIGR00531">
    <property type="entry name" value="BCCP"/>
    <property type="match status" value="1"/>
</dbReference>
<dbReference type="PANTHER" id="PTHR47597:SF1">
    <property type="entry name" value="IS A MEMBER OF THE PF|00364 BIOTIN-REQUIRING ENZYMES FAMILY-RELATED"/>
    <property type="match status" value="1"/>
</dbReference>
<keyword evidence="3 7" id="KW-0276">Fatty acid metabolism</keyword>
<dbReference type="InterPro" id="IPR011053">
    <property type="entry name" value="Single_hybrid_motif"/>
</dbReference>
<dbReference type="Gene3D" id="2.40.50.100">
    <property type="match status" value="1"/>
</dbReference>
<evidence type="ECO:0000256" key="6">
    <source>
        <dbReference type="ARBA" id="ARBA00023267"/>
    </source>
</evidence>
<organism evidence="10 11">
    <name type="scientific">Aphanothece hegewaldii CCALA 016</name>
    <dbReference type="NCBI Taxonomy" id="2107694"/>
    <lineage>
        <taxon>Bacteria</taxon>
        <taxon>Bacillati</taxon>
        <taxon>Cyanobacteriota</taxon>
        <taxon>Cyanophyceae</taxon>
        <taxon>Oscillatoriophycideae</taxon>
        <taxon>Chroococcales</taxon>
        <taxon>Aphanothecaceae</taxon>
        <taxon>Aphanothece</taxon>
    </lineage>
</organism>
<accession>A0A2T1LWS1</accession>
<dbReference type="PRINTS" id="PR01071">
    <property type="entry name" value="ACOABIOTINCC"/>
</dbReference>
<dbReference type="InterPro" id="IPR001882">
    <property type="entry name" value="Biotin_BS"/>
</dbReference>
<dbReference type="UniPathway" id="UPA00094"/>
<dbReference type="RefSeq" id="WP_106457322.1">
    <property type="nucleotide sequence ID" value="NZ_PXOH01000013.1"/>
</dbReference>
<dbReference type="SUPFAM" id="SSF51230">
    <property type="entry name" value="Single hybrid motif"/>
    <property type="match status" value="1"/>
</dbReference>
<comment type="caution">
    <text evidence="10">The sequence shown here is derived from an EMBL/GenBank/DDBJ whole genome shotgun (WGS) entry which is preliminary data.</text>
</comment>
<comment type="pathway">
    <text evidence="1 7">Lipid metabolism; fatty acid biosynthesis.</text>
</comment>
<dbReference type="NCBIfam" id="NF005457">
    <property type="entry name" value="PRK07051.1"/>
    <property type="match status" value="1"/>
</dbReference>
<evidence type="ECO:0000256" key="3">
    <source>
        <dbReference type="ARBA" id="ARBA00022832"/>
    </source>
</evidence>
<evidence type="ECO:0000259" key="9">
    <source>
        <dbReference type="PROSITE" id="PS50968"/>
    </source>
</evidence>
<feature type="compositionally biased region" description="Pro residues" evidence="8">
    <location>
        <begin position="59"/>
        <end position="72"/>
    </location>
</feature>
<evidence type="ECO:0000256" key="4">
    <source>
        <dbReference type="ARBA" id="ARBA00023098"/>
    </source>
</evidence>
<evidence type="ECO:0000256" key="7">
    <source>
        <dbReference type="RuleBase" id="RU364072"/>
    </source>
</evidence>
<keyword evidence="11" id="KW-1185">Reference proteome</keyword>
<dbReference type="GO" id="GO:0009317">
    <property type="term" value="C:acetyl-CoA carboxylase complex"/>
    <property type="evidence" value="ECO:0007669"/>
    <property type="project" value="InterPro"/>
</dbReference>
<dbReference type="InterPro" id="IPR001249">
    <property type="entry name" value="AcCoA_biotinCC"/>
</dbReference>
<protein>
    <recommendedName>
        <fullName evidence="7">Biotin carboxyl carrier protein of acetyl-CoA carboxylase</fullName>
    </recommendedName>
</protein>
<name>A0A2T1LWS1_9CHRO</name>
<dbReference type="Pfam" id="PF00364">
    <property type="entry name" value="Biotin_lipoyl"/>
    <property type="match status" value="1"/>
</dbReference>
<evidence type="ECO:0000256" key="1">
    <source>
        <dbReference type="ARBA" id="ARBA00005194"/>
    </source>
</evidence>